<reference evidence="1" key="1">
    <citation type="submission" date="2020-05" db="EMBL/GenBank/DDBJ databases">
        <title>Mycena genomes resolve the evolution of fungal bioluminescence.</title>
        <authorList>
            <person name="Tsai I.J."/>
        </authorList>
    </citation>
    <scope>NUCLEOTIDE SEQUENCE</scope>
    <source>
        <strain evidence="1">171206Taipei</strain>
    </source>
</reference>
<organism evidence="1 2">
    <name type="scientific">Mycena indigotica</name>
    <dbReference type="NCBI Taxonomy" id="2126181"/>
    <lineage>
        <taxon>Eukaryota</taxon>
        <taxon>Fungi</taxon>
        <taxon>Dikarya</taxon>
        <taxon>Basidiomycota</taxon>
        <taxon>Agaricomycotina</taxon>
        <taxon>Agaricomycetes</taxon>
        <taxon>Agaricomycetidae</taxon>
        <taxon>Agaricales</taxon>
        <taxon>Marasmiineae</taxon>
        <taxon>Mycenaceae</taxon>
        <taxon>Mycena</taxon>
    </lineage>
</organism>
<sequence>MDQHYEELHHIMSSSVQCTIDPAGVSRMKSTSTKTARNPASALPKTLGANTQYGVVRSSTDYALQSESVIILSLPPPRSCSSFRTIFRLITVRRARRNRNALSHNSSNQKAISIEAENDTILRASWRRYRGILM</sequence>
<dbReference type="EMBL" id="JACAZF010000010">
    <property type="protein sequence ID" value="KAF7293632.1"/>
    <property type="molecule type" value="Genomic_DNA"/>
</dbReference>
<evidence type="ECO:0000313" key="1">
    <source>
        <dbReference type="EMBL" id="KAF7293632.1"/>
    </source>
</evidence>
<keyword evidence="2" id="KW-1185">Reference proteome</keyword>
<accession>A0A8H6S752</accession>
<evidence type="ECO:0000313" key="2">
    <source>
        <dbReference type="Proteomes" id="UP000636479"/>
    </source>
</evidence>
<name>A0A8H6S752_9AGAR</name>
<dbReference type="AlphaFoldDB" id="A0A8H6S752"/>
<dbReference type="RefSeq" id="XP_037215795.1">
    <property type="nucleotide sequence ID" value="XM_037367963.1"/>
</dbReference>
<dbReference type="GeneID" id="59350479"/>
<dbReference type="Proteomes" id="UP000636479">
    <property type="component" value="Unassembled WGS sequence"/>
</dbReference>
<proteinExistence type="predicted"/>
<protein>
    <submittedName>
        <fullName evidence="1">Uncharacterized protein</fullName>
    </submittedName>
</protein>
<comment type="caution">
    <text evidence="1">The sequence shown here is derived from an EMBL/GenBank/DDBJ whole genome shotgun (WGS) entry which is preliminary data.</text>
</comment>
<gene>
    <name evidence="1" type="ORF">MIND_01142600</name>
</gene>